<accession>A0ABW2VRC7</accession>
<dbReference type="Proteomes" id="UP001596957">
    <property type="component" value="Unassembled WGS sequence"/>
</dbReference>
<sequence length="81" mass="8775">MNLWVRVRDESAGVYGLRAYGWWVAAGARFRLACEPGVCLSIAEIEPADAVRLASDFAVVLGESEATYGGIDQARLRARSS</sequence>
<proteinExistence type="predicted"/>
<comment type="caution">
    <text evidence="1">The sequence shown here is derived from an EMBL/GenBank/DDBJ whole genome shotgun (WGS) entry which is preliminary data.</text>
</comment>
<keyword evidence="2" id="KW-1185">Reference proteome</keyword>
<organism evidence="1 2">
    <name type="scientific">Streptomyces lutosisoli</name>
    <dbReference type="NCBI Taxonomy" id="2665721"/>
    <lineage>
        <taxon>Bacteria</taxon>
        <taxon>Bacillati</taxon>
        <taxon>Actinomycetota</taxon>
        <taxon>Actinomycetes</taxon>
        <taxon>Kitasatosporales</taxon>
        <taxon>Streptomycetaceae</taxon>
        <taxon>Streptomyces</taxon>
    </lineage>
</organism>
<evidence type="ECO:0000313" key="2">
    <source>
        <dbReference type="Proteomes" id="UP001596957"/>
    </source>
</evidence>
<gene>
    <name evidence="1" type="ORF">ACFQZP_31630</name>
</gene>
<dbReference type="EMBL" id="JBHTEC010000001">
    <property type="protein sequence ID" value="MFD0286160.1"/>
    <property type="molecule type" value="Genomic_DNA"/>
</dbReference>
<reference evidence="2" key="1">
    <citation type="journal article" date="2019" name="Int. J. Syst. Evol. Microbiol.">
        <title>The Global Catalogue of Microorganisms (GCM) 10K type strain sequencing project: providing services to taxonomists for standard genome sequencing and annotation.</title>
        <authorList>
            <consortium name="The Broad Institute Genomics Platform"/>
            <consortium name="The Broad Institute Genome Sequencing Center for Infectious Disease"/>
            <person name="Wu L."/>
            <person name="Ma J."/>
        </authorList>
    </citation>
    <scope>NUCLEOTIDE SEQUENCE [LARGE SCALE GENOMIC DNA]</scope>
    <source>
        <strain evidence="2">CGMCC 4.7198</strain>
    </source>
</reference>
<dbReference type="RefSeq" id="WP_381258945.1">
    <property type="nucleotide sequence ID" value="NZ_JBHTBI010000029.1"/>
</dbReference>
<evidence type="ECO:0000313" key="1">
    <source>
        <dbReference type="EMBL" id="MFD0286160.1"/>
    </source>
</evidence>
<name>A0ABW2VRC7_9ACTN</name>
<protein>
    <submittedName>
        <fullName evidence="1">Uncharacterized protein</fullName>
    </submittedName>
</protein>